<dbReference type="InterPro" id="IPR008753">
    <property type="entry name" value="Peptidase_M13_N"/>
</dbReference>
<dbReference type="OrthoDB" id="6475849at2759"/>
<dbReference type="PANTHER" id="PTHR11733:SF133">
    <property type="entry name" value="PHOSPHATE-REGULATING NEUTRAL ENDOPEPTIDASE PHEX"/>
    <property type="match status" value="1"/>
</dbReference>
<dbReference type="PANTHER" id="PTHR11733">
    <property type="entry name" value="ZINC METALLOPROTEASE FAMILY M13 NEPRILYSIN-RELATED"/>
    <property type="match status" value="1"/>
</dbReference>
<evidence type="ECO:0000259" key="2">
    <source>
        <dbReference type="Pfam" id="PF05649"/>
    </source>
</evidence>
<evidence type="ECO:0000256" key="1">
    <source>
        <dbReference type="ARBA" id="ARBA00007357"/>
    </source>
</evidence>
<dbReference type="InterPro" id="IPR000718">
    <property type="entry name" value="Peptidase_M13"/>
</dbReference>
<dbReference type="GO" id="GO:0016485">
    <property type="term" value="P:protein processing"/>
    <property type="evidence" value="ECO:0007669"/>
    <property type="project" value="TreeGrafter"/>
</dbReference>
<dbReference type="PROSITE" id="PS51885">
    <property type="entry name" value="NEPRILYSIN"/>
    <property type="match status" value="1"/>
</dbReference>
<evidence type="ECO:0000313" key="3">
    <source>
        <dbReference type="EMBL" id="EYC37994.1"/>
    </source>
</evidence>
<sequence>MDICEGKVMEVGNSTDYLRLTQFLEQSLDLRADPCEDFYQFACGNFILSSRGQSYSVTNNSLRQLLEEEKAMLESKELQTSQAITASGLFFEKCLSSEKEWGDKGGSINFVMQNIRKYGNFPLIDGPLWQEEAFDLTGLLVHFNKNRTLNFLLVPHIAHSFSNISEAVILFQPDKTRVLTLFRSYRKPELLKRLLKLTQRICNDTNSICENTAITHDLEDVYTFMEELVQITKKFVLRKGQSPNITTLSALENHVTSVNWTRYLYQTSPQNIHQLIVPELEVSYSKWEHLQSVDRLLNNTSKRVITNYVNWTRYLYQTSPQNIHQLIVPELEVSYSKWEHLQSVDRLLNNTSKRVITNYVILVYILSWIDYLHEDYLHILGDQTSRETVCYRKTVDLYEDLLIAKFARLHNGKDQTSRETVCYRKTVELYEDLLIAKFARLHNGKVGIVTDYKILIILLQVM</sequence>
<dbReference type="Pfam" id="PF05649">
    <property type="entry name" value="Peptidase_M13_N"/>
    <property type="match status" value="1"/>
</dbReference>
<dbReference type="EMBL" id="JARK01000351">
    <property type="protein sequence ID" value="EYC37994.1"/>
    <property type="molecule type" value="Genomic_DNA"/>
</dbReference>
<organism evidence="3 4">
    <name type="scientific">Ancylostoma ceylanicum</name>
    <dbReference type="NCBI Taxonomy" id="53326"/>
    <lineage>
        <taxon>Eukaryota</taxon>
        <taxon>Metazoa</taxon>
        <taxon>Ecdysozoa</taxon>
        <taxon>Nematoda</taxon>
        <taxon>Chromadorea</taxon>
        <taxon>Rhabditida</taxon>
        <taxon>Rhabditina</taxon>
        <taxon>Rhabditomorpha</taxon>
        <taxon>Strongyloidea</taxon>
        <taxon>Ancylostomatidae</taxon>
        <taxon>Ancylostomatinae</taxon>
        <taxon>Ancylostoma</taxon>
    </lineage>
</organism>
<dbReference type="Proteomes" id="UP000024635">
    <property type="component" value="Unassembled WGS sequence"/>
</dbReference>
<dbReference type="GO" id="GO:0005886">
    <property type="term" value="C:plasma membrane"/>
    <property type="evidence" value="ECO:0007669"/>
    <property type="project" value="TreeGrafter"/>
</dbReference>
<gene>
    <name evidence="3" type="primary">Acey_s0751.g2050</name>
    <name evidence="3" type="ORF">Y032_0751g2050</name>
</gene>
<name>A0A016WDU9_9BILA</name>
<keyword evidence="4" id="KW-1185">Reference proteome</keyword>
<comment type="similarity">
    <text evidence="1">Belongs to the peptidase M13 family.</text>
</comment>
<dbReference type="InterPro" id="IPR042089">
    <property type="entry name" value="Peptidase_M13_dom_2"/>
</dbReference>
<dbReference type="GO" id="GO:0004222">
    <property type="term" value="F:metalloendopeptidase activity"/>
    <property type="evidence" value="ECO:0007669"/>
    <property type="project" value="InterPro"/>
</dbReference>
<reference evidence="4" key="1">
    <citation type="journal article" date="2015" name="Nat. Genet.">
        <title>The genome and transcriptome of the zoonotic hookworm Ancylostoma ceylanicum identify infection-specific gene families.</title>
        <authorList>
            <person name="Schwarz E.M."/>
            <person name="Hu Y."/>
            <person name="Antoshechkin I."/>
            <person name="Miller M.M."/>
            <person name="Sternberg P.W."/>
            <person name="Aroian R.V."/>
        </authorList>
    </citation>
    <scope>NUCLEOTIDE SEQUENCE</scope>
    <source>
        <strain evidence="4">HY135</strain>
    </source>
</reference>
<feature type="domain" description="Peptidase M13 N-terminal" evidence="2">
    <location>
        <begin position="34"/>
        <end position="311"/>
    </location>
</feature>
<dbReference type="Gene3D" id="1.10.1380.10">
    <property type="entry name" value="Neutral endopeptidase , domain2"/>
    <property type="match status" value="2"/>
</dbReference>
<comment type="caution">
    <text evidence="3">The sequence shown here is derived from an EMBL/GenBank/DDBJ whole genome shotgun (WGS) entry which is preliminary data.</text>
</comment>
<proteinExistence type="inferred from homology"/>
<dbReference type="SUPFAM" id="SSF55486">
    <property type="entry name" value="Metalloproteases ('zincins'), catalytic domain"/>
    <property type="match status" value="2"/>
</dbReference>
<dbReference type="AlphaFoldDB" id="A0A016WDU9"/>
<accession>A0A016WDU9</accession>
<evidence type="ECO:0000313" key="4">
    <source>
        <dbReference type="Proteomes" id="UP000024635"/>
    </source>
</evidence>
<protein>
    <recommendedName>
        <fullName evidence="2">Peptidase M13 N-terminal domain-containing protein</fullName>
    </recommendedName>
</protein>